<dbReference type="AlphaFoldDB" id="A0AAN6JER6"/>
<gene>
    <name evidence="2" type="ORF">LTR82_000996</name>
</gene>
<dbReference type="Proteomes" id="UP001168146">
    <property type="component" value="Unassembled WGS sequence"/>
</dbReference>
<reference evidence="2" key="1">
    <citation type="submission" date="2021-12" db="EMBL/GenBank/DDBJ databases">
        <title>Black yeast isolated from Biological Soil Crust.</title>
        <authorList>
            <person name="Kurbessoian T."/>
        </authorList>
    </citation>
    <scope>NUCLEOTIDE SEQUENCE</scope>
    <source>
        <strain evidence="2">CCFEE 5208</strain>
    </source>
</reference>
<accession>A0AAN6JER6</accession>
<proteinExistence type="predicted"/>
<name>A0AAN6JER6_9PEZI</name>
<comment type="caution">
    <text evidence="2">The sequence shown here is derived from an EMBL/GenBank/DDBJ whole genome shotgun (WGS) entry which is preliminary data.</text>
</comment>
<organism evidence="2 3">
    <name type="scientific">Friedmanniomyces endolithicus</name>
    <dbReference type="NCBI Taxonomy" id="329885"/>
    <lineage>
        <taxon>Eukaryota</taxon>
        <taxon>Fungi</taxon>
        <taxon>Dikarya</taxon>
        <taxon>Ascomycota</taxon>
        <taxon>Pezizomycotina</taxon>
        <taxon>Dothideomycetes</taxon>
        <taxon>Dothideomycetidae</taxon>
        <taxon>Mycosphaerellales</taxon>
        <taxon>Teratosphaeriaceae</taxon>
        <taxon>Friedmanniomyces</taxon>
    </lineage>
</organism>
<sequence length="87" mass="9048">MPLKEDAEITGRPPAPHLRARSLQLSGCGARNSGGGAASLPAPMRADDQAITAESGGAGGLGQRENGQRRWRTVVRGGEGVSREQQE</sequence>
<protein>
    <submittedName>
        <fullName evidence="2">Uncharacterized protein</fullName>
    </submittedName>
</protein>
<evidence type="ECO:0000256" key="1">
    <source>
        <dbReference type="SAM" id="MobiDB-lite"/>
    </source>
</evidence>
<evidence type="ECO:0000313" key="3">
    <source>
        <dbReference type="Proteomes" id="UP001168146"/>
    </source>
</evidence>
<evidence type="ECO:0000313" key="2">
    <source>
        <dbReference type="EMBL" id="KAK0327481.1"/>
    </source>
</evidence>
<dbReference type="EMBL" id="JASUXU010000002">
    <property type="protein sequence ID" value="KAK0327481.1"/>
    <property type="molecule type" value="Genomic_DNA"/>
</dbReference>
<feature type="region of interest" description="Disordered" evidence="1">
    <location>
        <begin position="49"/>
        <end position="87"/>
    </location>
</feature>